<dbReference type="InterPro" id="IPR013783">
    <property type="entry name" value="Ig-like_fold"/>
</dbReference>
<feature type="region of interest" description="Disordered" evidence="13">
    <location>
        <begin position="1201"/>
        <end position="1265"/>
    </location>
</feature>
<keyword evidence="7" id="KW-0572">Peptidoglycan-anchor</keyword>
<accession>A0ABV2JLU7</accession>
<dbReference type="NCBIfam" id="TIGR01168">
    <property type="entry name" value="YSIRK_signal"/>
    <property type="match status" value="1"/>
</dbReference>
<dbReference type="Gene3D" id="2.60.40.10">
    <property type="entry name" value="Immunoglobulins"/>
    <property type="match status" value="1"/>
</dbReference>
<evidence type="ECO:0000313" key="16">
    <source>
        <dbReference type="Proteomes" id="UP001549055"/>
    </source>
</evidence>
<dbReference type="Pfam" id="PF02922">
    <property type="entry name" value="CBM_48"/>
    <property type="match status" value="1"/>
</dbReference>
<evidence type="ECO:0000256" key="9">
    <source>
        <dbReference type="ARBA" id="ARBA00023965"/>
    </source>
</evidence>
<keyword evidence="8" id="KW-0326">Glycosidase</keyword>
<dbReference type="InterPro" id="IPR013784">
    <property type="entry name" value="Carb-bd-like_fold"/>
</dbReference>
<keyword evidence="4" id="KW-0732">Signal</keyword>
<evidence type="ECO:0000256" key="12">
    <source>
        <dbReference type="ARBA" id="ARBA00031076"/>
    </source>
</evidence>
<dbReference type="Pfam" id="PF03714">
    <property type="entry name" value="PUD"/>
    <property type="match status" value="2"/>
</dbReference>
<dbReference type="InterPro" id="IPR014755">
    <property type="entry name" value="Cu-Rt/internalin_Ig-like"/>
</dbReference>
<evidence type="ECO:0000256" key="11">
    <source>
        <dbReference type="ARBA" id="ARBA00029618"/>
    </source>
</evidence>
<dbReference type="CDD" id="cd11341">
    <property type="entry name" value="AmyAc_Pullulanase_LD-like"/>
    <property type="match status" value="1"/>
</dbReference>
<feature type="domain" description="Gram-positive cocci surface proteins LPxTG" evidence="14">
    <location>
        <begin position="1258"/>
        <end position="1290"/>
    </location>
</feature>
<dbReference type="Pfam" id="PF18033">
    <property type="entry name" value="SpuA_C"/>
    <property type="match status" value="1"/>
</dbReference>
<gene>
    <name evidence="15" type="ORF">ABID27_001294</name>
</gene>
<comment type="catalytic activity">
    <reaction evidence="9">
        <text>Hydrolysis of (1-&gt;6)-alpha-D-glucosidic linkages in pullulan, amylopectin and glycogen, and in the alpha- and beta-limit dextrins of amylopectin and glycogen.</text>
        <dbReference type="EC" id="3.2.1.41"/>
    </reaction>
</comment>
<dbReference type="RefSeq" id="WP_354281071.1">
    <property type="nucleotide sequence ID" value="NZ_JBEPMK010000004.1"/>
</dbReference>
<evidence type="ECO:0000256" key="3">
    <source>
        <dbReference type="ARBA" id="ARBA00022525"/>
    </source>
</evidence>
<dbReference type="InterPro" id="IPR013780">
    <property type="entry name" value="Glyco_hydro_b"/>
</dbReference>
<protein>
    <recommendedName>
        <fullName evidence="10">pullulanase</fullName>
        <ecNumber evidence="10">3.2.1.41</ecNumber>
    </recommendedName>
    <alternativeName>
        <fullName evidence="11">Alpha-dextrin endo-1,6-alpha-glucosidase</fullName>
    </alternativeName>
    <alternativeName>
        <fullName evidence="12">Pullulan 6-glucanohydrolase</fullName>
    </alternativeName>
</protein>
<reference evidence="15 16" key="1">
    <citation type="submission" date="2024-06" db="EMBL/GenBank/DDBJ databases">
        <title>Genomic Encyclopedia of Type Strains, Phase IV (KMG-IV): sequencing the most valuable type-strain genomes for metagenomic binning, comparative biology and taxonomic classification.</title>
        <authorList>
            <person name="Goeker M."/>
        </authorList>
    </citation>
    <scope>NUCLEOTIDE SEQUENCE [LARGE SCALE GENOMIC DNA]</scope>
    <source>
        <strain evidence="15 16">DSM 15349</strain>
    </source>
</reference>
<evidence type="ECO:0000256" key="1">
    <source>
        <dbReference type="ARBA" id="ARBA00008061"/>
    </source>
</evidence>
<evidence type="ECO:0000256" key="5">
    <source>
        <dbReference type="ARBA" id="ARBA00022801"/>
    </source>
</evidence>
<feature type="compositionally biased region" description="Low complexity" evidence="13">
    <location>
        <begin position="158"/>
        <end position="178"/>
    </location>
</feature>
<dbReference type="Gene3D" id="3.20.20.80">
    <property type="entry name" value="Glycosidases"/>
    <property type="match status" value="1"/>
</dbReference>
<organism evidence="15 16">
    <name type="scientific">Streptococcus gallinaceus</name>
    <dbReference type="NCBI Taxonomy" id="165758"/>
    <lineage>
        <taxon>Bacteria</taxon>
        <taxon>Bacillati</taxon>
        <taxon>Bacillota</taxon>
        <taxon>Bacilli</taxon>
        <taxon>Lactobacillales</taxon>
        <taxon>Streptococcaceae</taxon>
        <taxon>Streptococcus</taxon>
    </lineage>
</organism>
<dbReference type="InterPro" id="IPR006047">
    <property type="entry name" value="GH13_cat_dom"/>
</dbReference>
<comment type="caution">
    <text evidence="15">The sequence shown here is derived from an EMBL/GenBank/DDBJ whole genome shotgun (WGS) entry which is preliminary data.</text>
</comment>
<dbReference type="CDD" id="cd02860">
    <property type="entry name" value="E_set_Pullulanase"/>
    <property type="match status" value="1"/>
</dbReference>
<dbReference type="PROSITE" id="PS50847">
    <property type="entry name" value="GRAM_POS_ANCHORING"/>
    <property type="match status" value="1"/>
</dbReference>
<evidence type="ECO:0000256" key="13">
    <source>
        <dbReference type="SAM" id="MobiDB-lite"/>
    </source>
</evidence>
<dbReference type="InterPro" id="IPR011838">
    <property type="entry name" value="Pullulan_Gpos"/>
</dbReference>
<feature type="compositionally biased region" description="Polar residues" evidence="13">
    <location>
        <begin position="54"/>
        <end position="69"/>
    </location>
</feature>
<dbReference type="InterPro" id="IPR040806">
    <property type="entry name" value="SpuA_C"/>
</dbReference>
<dbReference type="InterPro" id="IPR019931">
    <property type="entry name" value="LPXTG_anchor"/>
</dbReference>
<dbReference type="SUPFAM" id="SSF51445">
    <property type="entry name" value="(Trans)glycosidases"/>
    <property type="match status" value="1"/>
</dbReference>
<dbReference type="Gene3D" id="2.60.40.1180">
    <property type="entry name" value="Golgi alpha-mannosidase II"/>
    <property type="match status" value="1"/>
</dbReference>
<feature type="compositionally biased region" description="Polar residues" evidence="13">
    <location>
        <begin position="1247"/>
        <end position="1265"/>
    </location>
</feature>
<dbReference type="Pfam" id="PF00746">
    <property type="entry name" value="Gram_pos_anchor"/>
    <property type="match status" value="1"/>
</dbReference>
<dbReference type="SUPFAM" id="SSF81296">
    <property type="entry name" value="E set domains"/>
    <property type="match status" value="1"/>
</dbReference>
<comment type="similarity">
    <text evidence="1">Belongs to the glycosyl hydrolase 13 family.</text>
</comment>
<proteinExistence type="inferred from homology"/>
<keyword evidence="2" id="KW-0134">Cell wall</keyword>
<dbReference type="Proteomes" id="UP001549055">
    <property type="component" value="Unassembled WGS sequence"/>
</dbReference>
<dbReference type="SUPFAM" id="SSF49452">
    <property type="entry name" value="Starch-binding domain-like"/>
    <property type="match status" value="2"/>
</dbReference>
<dbReference type="Gene3D" id="2.60.40.1220">
    <property type="match status" value="1"/>
</dbReference>
<evidence type="ECO:0000256" key="2">
    <source>
        <dbReference type="ARBA" id="ARBA00022512"/>
    </source>
</evidence>
<evidence type="ECO:0000313" key="15">
    <source>
        <dbReference type="EMBL" id="MET3644667.1"/>
    </source>
</evidence>
<keyword evidence="6" id="KW-0106">Calcium</keyword>
<dbReference type="Gene3D" id="2.60.40.1110">
    <property type="match status" value="2"/>
</dbReference>
<evidence type="ECO:0000256" key="6">
    <source>
        <dbReference type="ARBA" id="ARBA00022837"/>
    </source>
</evidence>
<dbReference type="PANTHER" id="PTHR43002">
    <property type="entry name" value="GLYCOGEN DEBRANCHING ENZYME"/>
    <property type="match status" value="1"/>
</dbReference>
<dbReference type="InterPro" id="IPR005323">
    <property type="entry name" value="CBM41_pullulanase"/>
</dbReference>
<evidence type="ECO:0000256" key="10">
    <source>
        <dbReference type="ARBA" id="ARBA00024062"/>
    </source>
</evidence>
<dbReference type="NCBIfam" id="TIGR01167">
    <property type="entry name" value="LPXTG_anchor"/>
    <property type="match status" value="1"/>
</dbReference>
<feature type="region of interest" description="Disordered" evidence="13">
    <location>
        <begin position="54"/>
        <end position="178"/>
    </location>
</feature>
<keyword evidence="5" id="KW-0378">Hydrolase</keyword>
<name>A0ABV2JLU7_9STRE</name>
<dbReference type="InterPro" id="IPR017853">
    <property type="entry name" value="GH"/>
</dbReference>
<feature type="compositionally biased region" description="Low complexity" evidence="13">
    <location>
        <begin position="76"/>
        <end position="108"/>
    </location>
</feature>
<dbReference type="Pfam" id="PF04650">
    <property type="entry name" value="YSIRK_signal"/>
    <property type="match status" value="1"/>
</dbReference>
<evidence type="ECO:0000256" key="8">
    <source>
        <dbReference type="ARBA" id="ARBA00023295"/>
    </source>
</evidence>
<evidence type="ECO:0000256" key="7">
    <source>
        <dbReference type="ARBA" id="ARBA00023088"/>
    </source>
</evidence>
<dbReference type="SMART" id="SM00642">
    <property type="entry name" value="Aamy"/>
    <property type="match status" value="1"/>
</dbReference>
<dbReference type="InterPro" id="IPR004193">
    <property type="entry name" value="Glyco_hydro_13_N"/>
</dbReference>
<evidence type="ECO:0000259" key="14">
    <source>
        <dbReference type="PROSITE" id="PS50847"/>
    </source>
</evidence>
<dbReference type="EC" id="3.2.1.41" evidence="10"/>
<dbReference type="CDD" id="cd10315">
    <property type="entry name" value="CBM41_pullulanase"/>
    <property type="match status" value="2"/>
</dbReference>
<dbReference type="EMBL" id="JBEPMK010000004">
    <property type="protein sequence ID" value="MET3644667.1"/>
    <property type="molecule type" value="Genomic_DNA"/>
</dbReference>
<sequence length="1290" mass="140495">MKGFNHQQGVQPERRQYFGIRKLKVGAASVTIATALFLGLGSVQTHVLAEETGATTELVQPATTSTDTPETVAPAPTEQPSVSVESVVEESVPTTQPAATNSPNAPTAESVKPEEDAAPATASEPVPAQQTKENEPSSATTETPTTSPEEAVVAQPSEATTADKAAATAAETSVATSKTADPIAENTLRMHFKTLPDGELSSLGLWTWEDVETPSDKVGSWPNGATSLAAAKKDDYGYYLDVKLKTGARSKVGFLINNTKGDNLTGDNFVELLNQQTNEVWVEDNKKVSYYEPLAEGSIRINYLRSDKDYATKSLWLWGSADSSIAKQQGNWPDGVNFKGVGQYGAYLDVKLADLKELGFLILDESKTGDAVKVQPKDYVFKDLKNHTQLFVRDDDSTIYTNPYYVNNVRITSAQQVSPTTIEASFTTLSDTDKETILKNLTVTSKDKTVQPITDVTVDEKGNKVTITGQFDQASGPFTVTYQKDAVQARANWQYKDSLYAYDGELGARVKEAGAKVDMTLWSPSADAVSVVLYDKQDQTKVVGKVAMTKGTQGEWTTTLSATTALNIPDFRGYYYHYEITRGDQSVLVLDPYAKSLAAWNSSLADKGPSYKVAKAAIVDVAAIGEQNLGFANIKGFTKREDAVIYEAHVRDFTSDEAISAELNNQFGTFASFVERLDYLKDLGITHVQLLPVMSYYFVNELANKERLSTYSSSNTNYNWGYDPQNYFALTGMYSTDPTDPAKRIEEFKNLVNEIHKRGMGVMLDVVYNHTANVDIFENLEPNYYHFMDADGTPRTSFGGGRLGTTHYMSRRVLVDSIKYLVENYKVDGFRFDMMGDHDAAAIEKAFNEAKAINPKVIMLGEGWVTYQGDENMPEQPADQSWMSKTDTVASFSDDMRNTLKSGYPNEGSPAFITGGARDVLSVFKNIKAQPTNFTADDPGDVIQYIAAHDNLTLFDIIAQSIKKDPALAANNAEIHRRLRLGNLLVLTAQGTPFIHSGQEYGRTKQFRDPAYKGKVADDKVPNKSHFLTNEDGTPFEYPYFIHDSYDSTDAINHFDWTKATNAERYPENTRSQAYTKGLIALRRSTDAFRLGSKDAVDASVTLITVPGENGVAEKDLVIGYQVTASNGDIYAVLVNADAKSRTIALGDAFKALLKGEVLADGKEAGITAISNPEGVHFTADGITLDALTATIIRMAKVAPAPADQNGKSAKPAPAPNVPEDKDEVKNVTNLSTGKADDTAAPKAQAESVQPTKQEQSLPSTGDKSSTALTALGVATLLAGIGLVKKRQDD</sequence>
<feature type="compositionally biased region" description="Low complexity" evidence="13">
    <location>
        <begin position="136"/>
        <end position="151"/>
    </location>
</feature>
<keyword evidence="3" id="KW-0964">Secreted</keyword>
<dbReference type="Pfam" id="PF00128">
    <property type="entry name" value="Alpha-amylase"/>
    <property type="match status" value="1"/>
</dbReference>
<keyword evidence="16" id="KW-1185">Reference proteome</keyword>
<dbReference type="InterPro" id="IPR014756">
    <property type="entry name" value="Ig_E-set"/>
</dbReference>
<dbReference type="NCBIfam" id="TIGR02102">
    <property type="entry name" value="pullulan_Gpos"/>
    <property type="match status" value="1"/>
</dbReference>
<dbReference type="InterPro" id="IPR005877">
    <property type="entry name" value="YSIRK_signal_dom"/>
</dbReference>
<evidence type="ECO:0000256" key="4">
    <source>
        <dbReference type="ARBA" id="ARBA00022729"/>
    </source>
</evidence>